<dbReference type="RefSeq" id="XP_003017246.1">
    <property type="nucleotide sequence ID" value="XM_003017200.1"/>
</dbReference>
<name>D4AIM8_ARTBC</name>
<dbReference type="GeneID" id="9522330"/>
<organism evidence="2 3">
    <name type="scientific">Arthroderma benhamiae (strain ATCC MYA-4681 / CBS 112371)</name>
    <name type="common">Trichophyton mentagrophytes</name>
    <dbReference type="NCBI Taxonomy" id="663331"/>
    <lineage>
        <taxon>Eukaryota</taxon>
        <taxon>Fungi</taxon>
        <taxon>Dikarya</taxon>
        <taxon>Ascomycota</taxon>
        <taxon>Pezizomycotina</taxon>
        <taxon>Eurotiomycetes</taxon>
        <taxon>Eurotiomycetidae</taxon>
        <taxon>Onygenales</taxon>
        <taxon>Arthrodermataceae</taxon>
        <taxon>Trichophyton</taxon>
    </lineage>
</organism>
<sequence>MQVTVTARERDALETENEQRLAGGPLPASLLLQAASLAAQGKAVMKSDRQTDRQRETEREIEEPVMFNLGRRGSIIPSSSAWPGCHHPSSILHHHHHHHHHPPSAIHRPPPTIHRPGPGLSEREISGWRARQAKTARGGLLLLHCRLSSLLRAAVVLSLRSSVSFRLISTSTIYISTHHPSSFN</sequence>
<feature type="region of interest" description="Disordered" evidence="1">
    <location>
        <begin position="1"/>
        <end position="21"/>
    </location>
</feature>
<evidence type="ECO:0000256" key="1">
    <source>
        <dbReference type="SAM" id="MobiDB-lite"/>
    </source>
</evidence>
<proteinExistence type="predicted"/>
<dbReference type="HOGENOM" id="CLU_1467822_0_0_1"/>
<dbReference type="EMBL" id="ABSU01000001">
    <property type="protein sequence ID" value="EFE36601.1"/>
    <property type="molecule type" value="Genomic_DNA"/>
</dbReference>
<protein>
    <submittedName>
        <fullName evidence="2">Uncharacterized protein</fullName>
    </submittedName>
</protein>
<dbReference type="KEGG" id="abe:ARB_04123"/>
<feature type="compositionally biased region" description="Basic and acidic residues" evidence="1">
    <location>
        <begin position="7"/>
        <end position="19"/>
    </location>
</feature>
<evidence type="ECO:0000313" key="2">
    <source>
        <dbReference type="EMBL" id="EFE36601.1"/>
    </source>
</evidence>
<reference evidence="3" key="1">
    <citation type="journal article" date="2011" name="Genome Biol.">
        <title>Comparative and functional genomics provide insights into the pathogenicity of dermatophytic fungi.</title>
        <authorList>
            <person name="Burmester A."/>
            <person name="Shelest E."/>
            <person name="Gloeckner G."/>
            <person name="Heddergott C."/>
            <person name="Schindler S."/>
            <person name="Staib P."/>
            <person name="Heidel A."/>
            <person name="Felder M."/>
            <person name="Petzold A."/>
            <person name="Szafranski K."/>
            <person name="Feuermann M."/>
            <person name="Pedruzzi I."/>
            <person name="Priebe S."/>
            <person name="Groth M."/>
            <person name="Winkler R."/>
            <person name="Li W."/>
            <person name="Kniemeyer O."/>
            <person name="Schroeckh V."/>
            <person name="Hertweck C."/>
            <person name="Hube B."/>
            <person name="White T.C."/>
            <person name="Platzer M."/>
            <person name="Guthke R."/>
            <person name="Heitman J."/>
            <person name="Woestemeyer J."/>
            <person name="Zipfel P.F."/>
            <person name="Monod M."/>
            <person name="Brakhage A.A."/>
        </authorList>
    </citation>
    <scope>NUCLEOTIDE SEQUENCE [LARGE SCALE GENOMIC DNA]</scope>
    <source>
        <strain evidence="3">ATCC MYA-4681 / CBS 112371</strain>
    </source>
</reference>
<dbReference type="Proteomes" id="UP000008866">
    <property type="component" value="Unassembled WGS sequence"/>
</dbReference>
<dbReference type="AlphaFoldDB" id="D4AIM8"/>
<evidence type="ECO:0000313" key="3">
    <source>
        <dbReference type="Proteomes" id="UP000008866"/>
    </source>
</evidence>
<keyword evidence="3" id="KW-1185">Reference proteome</keyword>
<comment type="caution">
    <text evidence="2">The sequence shown here is derived from an EMBL/GenBank/DDBJ whole genome shotgun (WGS) entry which is preliminary data.</text>
</comment>
<feature type="region of interest" description="Disordered" evidence="1">
    <location>
        <begin position="87"/>
        <end position="122"/>
    </location>
</feature>
<feature type="compositionally biased region" description="Basic residues" evidence="1">
    <location>
        <begin position="92"/>
        <end position="102"/>
    </location>
</feature>
<accession>D4AIM8</accession>
<gene>
    <name evidence="2" type="ORF">ARB_04123</name>
</gene>